<comment type="caution">
    <text evidence="2">The sequence shown here is derived from an EMBL/GenBank/DDBJ whole genome shotgun (WGS) entry which is preliminary data.</text>
</comment>
<accession>A0AAN6VS87</accession>
<gene>
    <name evidence="2" type="ORF">C8A00DRAFT_30296</name>
</gene>
<proteinExistence type="predicted"/>
<evidence type="ECO:0000313" key="2">
    <source>
        <dbReference type="EMBL" id="KAK4156858.1"/>
    </source>
</evidence>
<protein>
    <submittedName>
        <fullName evidence="2">Uncharacterized protein</fullName>
    </submittedName>
</protein>
<reference evidence="2" key="2">
    <citation type="submission" date="2023-05" db="EMBL/GenBank/DDBJ databases">
        <authorList>
            <consortium name="Lawrence Berkeley National Laboratory"/>
            <person name="Steindorff A."/>
            <person name="Hensen N."/>
            <person name="Bonometti L."/>
            <person name="Westerberg I."/>
            <person name="Brannstrom I.O."/>
            <person name="Guillou S."/>
            <person name="Cros-Aarteil S."/>
            <person name="Calhoun S."/>
            <person name="Haridas S."/>
            <person name="Kuo A."/>
            <person name="Mondo S."/>
            <person name="Pangilinan J."/>
            <person name="Riley R."/>
            <person name="Labutti K."/>
            <person name="Andreopoulos B."/>
            <person name="Lipzen A."/>
            <person name="Chen C."/>
            <person name="Yanf M."/>
            <person name="Daum C."/>
            <person name="Ng V."/>
            <person name="Clum A."/>
            <person name="Ohm R."/>
            <person name="Martin F."/>
            <person name="Silar P."/>
            <person name="Natvig D."/>
            <person name="Lalanne C."/>
            <person name="Gautier V."/>
            <person name="Ament-Velasquez S.L."/>
            <person name="Kruys A."/>
            <person name="Hutchinson M.I."/>
            <person name="Powell A.J."/>
            <person name="Barry K."/>
            <person name="Miller A.N."/>
            <person name="Grigoriev I.V."/>
            <person name="Debuchy R."/>
            <person name="Gladieux P."/>
            <person name="Thoren M.H."/>
            <person name="Johannesson H."/>
        </authorList>
    </citation>
    <scope>NUCLEOTIDE SEQUENCE</scope>
    <source>
        <strain evidence="2">CBS 538.74</strain>
    </source>
</reference>
<organism evidence="2 3">
    <name type="scientific">Chaetomidium leptoderma</name>
    <dbReference type="NCBI Taxonomy" id="669021"/>
    <lineage>
        <taxon>Eukaryota</taxon>
        <taxon>Fungi</taxon>
        <taxon>Dikarya</taxon>
        <taxon>Ascomycota</taxon>
        <taxon>Pezizomycotina</taxon>
        <taxon>Sordariomycetes</taxon>
        <taxon>Sordariomycetidae</taxon>
        <taxon>Sordariales</taxon>
        <taxon>Chaetomiaceae</taxon>
        <taxon>Chaetomidium</taxon>
    </lineage>
</organism>
<dbReference type="Proteomes" id="UP001302745">
    <property type="component" value="Unassembled WGS sequence"/>
</dbReference>
<dbReference type="AlphaFoldDB" id="A0AAN6VS87"/>
<sequence>MASTRRRKKQPPNAAPAVALAAEGCRTSNVIPRRNPNIRPNIEILDVDPDIEILDVDPDIEIPDIDPGLDPLDVESDLETSDSDPEDDEGQKGDTATLSETHNWDIVSGTIMNLEQDVLNLLLEAGVDKTTLDGASLDVFGTSAHSVAMRASKKIQETVIALPDNDPQLSALLDISTDICAQFDFVIIICRISPDQEGYATMSHRWRRLKKQQRYQL</sequence>
<reference evidence="2" key="1">
    <citation type="journal article" date="2023" name="Mol. Phylogenet. Evol.">
        <title>Genome-scale phylogeny and comparative genomics of the fungal order Sordariales.</title>
        <authorList>
            <person name="Hensen N."/>
            <person name="Bonometti L."/>
            <person name="Westerberg I."/>
            <person name="Brannstrom I.O."/>
            <person name="Guillou S."/>
            <person name="Cros-Aarteil S."/>
            <person name="Calhoun S."/>
            <person name="Haridas S."/>
            <person name="Kuo A."/>
            <person name="Mondo S."/>
            <person name="Pangilinan J."/>
            <person name="Riley R."/>
            <person name="LaButti K."/>
            <person name="Andreopoulos B."/>
            <person name="Lipzen A."/>
            <person name="Chen C."/>
            <person name="Yan M."/>
            <person name="Daum C."/>
            <person name="Ng V."/>
            <person name="Clum A."/>
            <person name="Steindorff A."/>
            <person name="Ohm R.A."/>
            <person name="Martin F."/>
            <person name="Silar P."/>
            <person name="Natvig D.O."/>
            <person name="Lalanne C."/>
            <person name="Gautier V."/>
            <person name="Ament-Velasquez S.L."/>
            <person name="Kruys A."/>
            <person name="Hutchinson M.I."/>
            <person name="Powell A.J."/>
            <person name="Barry K."/>
            <person name="Miller A.N."/>
            <person name="Grigoriev I.V."/>
            <person name="Debuchy R."/>
            <person name="Gladieux P."/>
            <person name="Hiltunen Thoren M."/>
            <person name="Johannesson H."/>
        </authorList>
    </citation>
    <scope>NUCLEOTIDE SEQUENCE</scope>
    <source>
        <strain evidence="2">CBS 538.74</strain>
    </source>
</reference>
<feature type="region of interest" description="Disordered" evidence="1">
    <location>
        <begin position="60"/>
        <end position="100"/>
    </location>
</feature>
<dbReference type="EMBL" id="MU856860">
    <property type="protein sequence ID" value="KAK4156858.1"/>
    <property type="molecule type" value="Genomic_DNA"/>
</dbReference>
<name>A0AAN6VS87_9PEZI</name>
<evidence type="ECO:0000313" key="3">
    <source>
        <dbReference type="Proteomes" id="UP001302745"/>
    </source>
</evidence>
<keyword evidence="3" id="KW-1185">Reference proteome</keyword>
<evidence type="ECO:0000256" key="1">
    <source>
        <dbReference type="SAM" id="MobiDB-lite"/>
    </source>
</evidence>
<feature type="compositionally biased region" description="Acidic residues" evidence="1">
    <location>
        <begin position="72"/>
        <end position="89"/>
    </location>
</feature>